<proteinExistence type="predicted"/>
<evidence type="ECO:0000313" key="2">
    <source>
        <dbReference type="EMBL" id="UOX33702.1"/>
    </source>
</evidence>
<keyword evidence="1" id="KW-0812">Transmembrane</keyword>
<keyword evidence="1" id="KW-1133">Transmembrane helix</keyword>
<reference evidence="2" key="1">
    <citation type="submission" date="2021-12" db="EMBL/GenBank/DDBJ databases">
        <authorList>
            <person name="Cha I.-T."/>
            <person name="Lee K.-E."/>
            <person name="Park S.-J."/>
        </authorList>
    </citation>
    <scope>NUCLEOTIDE SEQUENCE</scope>
    <source>
        <strain evidence="2">YSM-43</strain>
    </source>
</reference>
<dbReference type="Proteomes" id="UP000830454">
    <property type="component" value="Chromosome"/>
</dbReference>
<evidence type="ECO:0000313" key="3">
    <source>
        <dbReference type="Proteomes" id="UP000830454"/>
    </source>
</evidence>
<feature type="transmembrane region" description="Helical" evidence="1">
    <location>
        <begin position="17"/>
        <end position="37"/>
    </location>
</feature>
<name>A0ABY4HLH4_9FLAO</name>
<sequence length="155" mass="18910">MKSLIEKNIGKKYTLKAYSPVILLFFLMIVLFIYSIIKKGAYKETYLSTEFEGKVEDIYEERGDTYLKLFNENKRYRINNSRNYNYEKKELYNFLKIDDIAFKNKCSDTLFIKRDKIIYLFIIENLSYNKIDKKKKENDYWNSKRQIMNERNDCN</sequence>
<accession>A0ABY4HLH4</accession>
<keyword evidence="1" id="KW-0472">Membrane</keyword>
<evidence type="ECO:0008006" key="4">
    <source>
        <dbReference type="Google" id="ProtNLM"/>
    </source>
</evidence>
<protein>
    <recommendedName>
        <fullName evidence="4">FixH protein</fullName>
    </recommendedName>
</protein>
<keyword evidence="3" id="KW-1185">Reference proteome</keyword>
<evidence type="ECO:0000256" key="1">
    <source>
        <dbReference type="SAM" id="Phobius"/>
    </source>
</evidence>
<gene>
    <name evidence="2" type="ORF">LXD69_16915</name>
</gene>
<organism evidence="2 3">
    <name type="scientific">Flavobacterium sediminilitoris</name>
    <dbReference type="NCBI Taxonomy" id="2024526"/>
    <lineage>
        <taxon>Bacteria</taxon>
        <taxon>Pseudomonadati</taxon>
        <taxon>Bacteroidota</taxon>
        <taxon>Flavobacteriia</taxon>
        <taxon>Flavobacteriales</taxon>
        <taxon>Flavobacteriaceae</taxon>
        <taxon>Flavobacterium</taxon>
    </lineage>
</organism>
<dbReference type="EMBL" id="CP090145">
    <property type="protein sequence ID" value="UOX33702.1"/>
    <property type="molecule type" value="Genomic_DNA"/>
</dbReference>
<reference evidence="2" key="2">
    <citation type="submission" date="2022-04" db="EMBL/GenBank/DDBJ databases">
        <title>Complete Genome Sequence of Flavobacterium sediminilitoris YSM-43, Isolated from a Tidal Sediment.</title>
        <authorList>
            <person name="Lee P.A."/>
        </authorList>
    </citation>
    <scope>NUCLEOTIDE SEQUENCE</scope>
    <source>
        <strain evidence="2">YSM-43</strain>
    </source>
</reference>
<dbReference type="RefSeq" id="WP_246916236.1">
    <property type="nucleotide sequence ID" value="NZ_CP090145.1"/>
</dbReference>